<dbReference type="Pfam" id="PF06167">
    <property type="entry name" value="Peptidase_M90"/>
    <property type="match status" value="1"/>
</dbReference>
<keyword evidence="2" id="KW-1185">Reference proteome</keyword>
<dbReference type="EMBL" id="JAQIIO010000003">
    <property type="protein sequence ID" value="MDA5093861.1"/>
    <property type="molecule type" value="Genomic_DNA"/>
</dbReference>
<comment type="caution">
    <text evidence="1">The sequence shown here is derived from an EMBL/GenBank/DDBJ whole genome shotgun (WGS) entry which is preliminary data.</text>
</comment>
<dbReference type="InterPro" id="IPR042252">
    <property type="entry name" value="MtfA_N"/>
</dbReference>
<name>A0ABT4W071_9RHOB</name>
<evidence type="ECO:0000313" key="2">
    <source>
        <dbReference type="Proteomes" id="UP001528040"/>
    </source>
</evidence>
<evidence type="ECO:0000313" key="1">
    <source>
        <dbReference type="EMBL" id="MDA5093861.1"/>
    </source>
</evidence>
<gene>
    <name evidence="1" type="ORF">O2N63_07155</name>
</gene>
<sequence>MPVFLWILVSIVGFFGYRFWSRRSLRKRLLAQPLSSELRRIEDRQVPLSARLPENLRPGFEGKINLFLHQVTFHGCDGLEVTDEMRLSIAAQACLLIAGSDAWYRHLRTVLVYPGAFHSVQQERDGFVVSERRSIRSGESWQYGPVILSWQDSEQGALNDMDGRNVVLHEFAHQLDGLSGDTDGAPLMAKGQNFEDWRRVIVPAYQHHVSQVMAGRRTVIDEYGAEGPEEFFAVAIELFFERPDALKGEEPEVYQQISDLLGMDPSSWR</sequence>
<dbReference type="RefSeq" id="WP_271053566.1">
    <property type="nucleotide sequence ID" value="NZ_JAQIIO010000003.1"/>
</dbReference>
<dbReference type="PANTHER" id="PTHR30164:SF2">
    <property type="entry name" value="PROTEIN MTFA"/>
    <property type="match status" value="1"/>
</dbReference>
<organism evidence="1 2">
    <name type="scientific">Aliiroseovarius salicola</name>
    <dbReference type="NCBI Taxonomy" id="3009082"/>
    <lineage>
        <taxon>Bacteria</taxon>
        <taxon>Pseudomonadati</taxon>
        <taxon>Pseudomonadota</taxon>
        <taxon>Alphaproteobacteria</taxon>
        <taxon>Rhodobacterales</taxon>
        <taxon>Paracoccaceae</taxon>
        <taxon>Aliiroseovarius</taxon>
    </lineage>
</organism>
<accession>A0ABT4W071</accession>
<dbReference type="Gene3D" id="1.10.472.150">
    <property type="entry name" value="Glucose-regulated metallo-peptidase M90, N-terminal domain"/>
    <property type="match status" value="1"/>
</dbReference>
<proteinExistence type="predicted"/>
<dbReference type="PANTHER" id="PTHR30164">
    <property type="entry name" value="MTFA PEPTIDASE"/>
    <property type="match status" value="1"/>
</dbReference>
<dbReference type="Proteomes" id="UP001528040">
    <property type="component" value="Unassembled WGS sequence"/>
</dbReference>
<dbReference type="InterPro" id="IPR024079">
    <property type="entry name" value="MetalloPept_cat_dom_sf"/>
</dbReference>
<dbReference type="InterPro" id="IPR010384">
    <property type="entry name" value="MtfA_fam"/>
</dbReference>
<reference evidence="1 2" key="1">
    <citation type="submission" date="2023-01" db="EMBL/GenBank/DDBJ databases">
        <authorList>
            <person name="Yoon J.-W."/>
        </authorList>
    </citation>
    <scope>NUCLEOTIDE SEQUENCE [LARGE SCALE GENOMIC DNA]</scope>
    <source>
        <strain evidence="1 2">KMU-50</strain>
    </source>
</reference>
<dbReference type="Gene3D" id="3.40.390.10">
    <property type="entry name" value="Collagenase (Catalytic Domain)"/>
    <property type="match status" value="1"/>
</dbReference>
<protein>
    <submittedName>
        <fullName evidence="1">Zinc-dependent peptidase</fullName>
    </submittedName>
</protein>
<dbReference type="SUPFAM" id="SSF55486">
    <property type="entry name" value="Metalloproteases ('zincins'), catalytic domain"/>
    <property type="match status" value="1"/>
</dbReference>
<dbReference type="CDD" id="cd20169">
    <property type="entry name" value="Peptidase_M90_mtfA"/>
    <property type="match status" value="1"/>
</dbReference>